<accession>A0A248UL31</accession>
<dbReference type="AlphaFoldDB" id="A0A248UL31"/>
<feature type="region of interest" description="Disordered" evidence="1">
    <location>
        <begin position="1"/>
        <end position="84"/>
    </location>
</feature>
<sequence>MSLARAIRAAVGGRSMKYRLEDEKPEELEDDERPEDAEDDENADPAADDEDEPKPEADEDEPVADDEKEGGEYARGRRAERKRMSSILGCSHADGNPTLAAHLAFKTGMSAKSAISALRASGSAASTQPSLASRMNGRVPALGNGGVTTQPKTADAKLVAFAKSRAAARKA</sequence>
<dbReference type="Proteomes" id="UP000215256">
    <property type="component" value="Chromosome 1"/>
</dbReference>
<dbReference type="RefSeq" id="WP_157743461.1">
    <property type="nucleotide sequence ID" value="NZ_CP022604.1"/>
</dbReference>
<feature type="region of interest" description="Disordered" evidence="1">
    <location>
        <begin position="128"/>
        <end position="150"/>
    </location>
</feature>
<protein>
    <submittedName>
        <fullName evidence="2">Uncharacterized protein</fullName>
    </submittedName>
</protein>
<feature type="compositionally biased region" description="Acidic residues" evidence="1">
    <location>
        <begin position="23"/>
        <end position="69"/>
    </location>
</feature>
<gene>
    <name evidence="2" type="ORF">CES85_1061</name>
</gene>
<name>A0A248UL31_9HYPH</name>
<dbReference type="KEGG" id="och:CES85_1061"/>
<reference evidence="2 3" key="1">
    <citation type="submission" date="2017-07" db="EMBL/GenBank/DDBJ databases">
        <title>Phylogenetic study on the rhizospheric bacterium Ochrobactrum sp. A44.</title>
        <authorList>
            <person name="Krzyzanowska D.M."/>
            <person name="Ossowicki A."/>
            <person name="Rajewska M."/>
            <person name="Maciag T."/>
            <person name="Kaczynski Z."/>
            <person name="Czerwicka M."/>
            <person name="Jafra S."/>
        </authorList>
    </citation>
    <scope>NUCLEOTIDE SEQUENCE [LARGE SCALE GENOMIC DNA]</scope>
    <source>
        <strain evidence="2 3">A44</strain>
    </source>
</reference>
<evidence type="ECO:0000256" key="1">
    <source>
        <dbReference type="SAM" id="MobiDB-lite"/>
    </source>
</evidence>
<dbReference type="OrthoDB" id="8457169at2"/>
<organism evidence="2 3">
    <name type="scientific">Ochrobactrum quorumnocens</name>
    <dbReference type="NCBI Taxonomy" id="271865"/>
    <lineage>
        <taxon>Bacteria</taxon>
        <taxon>Pseudomonadati</taxon>
        <taxon>Pseudomonadota</taxon>
        <taxon>Alphaproteobacteria</taxon>
        <taxon>Hyphomicrobiales</taxon>
        <taxon>Brucellaceae</taxon>
        <taxon>Brucella/Ochrobactrum group</taxon>
        <taxon>Ochrobactrum</taxon>
    </lineage>
</organism>
<proteinExistence type="predicted"/>
<dbReference type="EMBL" id="CP022604">
    <property type="protein sequence ID" value="ASV87378.1"/>
    <property type="molecule type" value="Genomic_DNA"/>
</dbReference>
<evidence type="ECO:0000313" key="2">
    <source>
        <dbReference type="EMBL" id="ASV87378.1"/>
    </source>
</evidence>
<evidence type="ECO:0000313" key="3">
    <source>
        <dbReference type="Proteomes" id="UP000215256"/>
    </source>
</evidence>